<comment type="caution">
    <text evidence="2">The sequence shown here is derived from an EMBL/GenBank/DDBJ whole genome shotgun (WGS) entry which is preliminary data.</text>
</comment>
<dbReference type="Proteomes" id="UP000271683">
    <property type="component" value="Unassembled WGS sequence"/>
</dbReference>
<dbReference type="PANTHER" id="PTHR30015">
    <property type="entry name" value="MRR RESTRICTION SYSTEM PROTEIN"/>
    <property type="match status" value="1"/>
</dbReference>
<dbReference type="Pfam" id="PF04471">
    <property type="entry name" value="Mrr_cat"/>
    <property type="match status" value="1"/>
</dbReference>
<evidence type="ECO:0000313" key="3">
    <source>
        <dbReference type="Proteomes" id="UP000271683"/>
    </source>
</evidence>
<keyword evidence="2" id="KW-0255">Endonuclease</keyword>
<dbReference type="PANTHER" id="PTHR30015:SF7">
    <property type="entry name" value="TYPE IV METHYL-DIRECTED RESTRICTION ENZYME ECOKMRR"/>
    <property type="match status" value="1"/>
</dbReference>
<name>A0A3N1GD30_9ACTN</name>
<keyword evidence="2" id="KW-0378">Hydrolase</keyword>
<feature type="domain" description="Restriction endonuclease type IV Mrr" evidence="1">
    <location>
        <begin position="246"/>
        <end position="377"/>
    </location>
</feature>
<sequence length="390" mass="43948">MLSLDELLAVMDRAAANLERLQAVWERAGPMLPIGPSGGSTPEYEDLTRTWGDLLRGLPKIDDWTITERLPDMHAIGMAYLEYAEFGEPPFGLMDASDAPGKALAEYRHRLNRARRRAVRDRMQELVTKVDTLLPQLLADVPRDSLERLEDARASEVDAAIAEIERLMGATASRRGRWSDLHRHMHFGQGHDWHDIYELDWPTLKPDIEAAMFSEDDPLPVPDIDLGRAASQRPVGGASTKLSWNKLDPDVFERLLHDLLRNLPGYQNVQLLMKANAADRGRDISAERVLHDGAGGVRTERVIVQAKHWLSKSVPPEEITSALTRITLWEPPVVRGFVVATSGHFTPDAVAWVERHNEAGKVPFIDLWPEPRLTTMLSERPWLVAEYGLR</sequence>
<gene>
    <name evidence="2" type="ORF">EDD30_0855</name>
</gene>
<protein>
    <submittedName>
        <fullName evidence="2">Restriction endonuclease</fullName>
    </submittedName>
</protein>
<dbReference type="InterPro" id="IPR007560">
    <property type="entry name" value="Restrct_endonuc_IV_Mrr"/>
</dbReference>
<proteinExistence type="predicted"/>
<evidence type="ECO:0000313" key="2">
    <source>
        <dbReference type="EMBL" id="ROP28145.1"/>
    </source>
</evidence>
<dbReference type="InterPro" id="IPR011335">
    <property type="entry name" value="Restrct_endonuc-II-like"/>
</dbReference>
<organism evidence="2 3">
    <name type="scientific">Couchioplanes caeruleus</name>
    <dbReference type="NCBI Taxonomy" id="56438"/>
    <lineage>
        <taxon>Bacteria</taxon>
        <taxon>Bacillati</taxon>
        <taxon>Actinomycetota</taxon>
        <taxon>Actinomycetes</taxon>
        <taxon>Micromonosporales</taxon>
        <taxon>Micromonosporaceae</taxon>
        <taxon>Couchioplanes</taxon>
    </lineage>
</organism>
<dbReference type="InterPro" id="IPR052906">
    <property type="entry name" value="Type_IV_Methyl-Rstrct_Enzyme"/>
</dbReference>
<dbReference type="SUPFAM" id="SSF52980">
    <property type="entry name" value="Restriction endonuclease-like"/>
    <property type="match status" value="1"/>
</dbReference>
<dbReference type="GO" id="GO:0009307">
    <property type="term" value="P:DNA restriction-modification system"/>
    <property type="evidence" value="ECO:0007669"/>
    <property type="project" value="InterPro"/>
</dbReference>
<reference evidence="2 3" key="1">
    <citation type="submission" date="2018-11" db="EMBL/GenBank/DDBJ databases">
        <title>Sequencing the genomes of 1000 actinobacteria strains.</title>
        <authorList>
            <person name="Klenk H.-P."/>
        </authorList>
    </citation>
    <scope>NUCLEOTIDE SEQUENCE [LARGE SCALE GENOMIC DNA]</scope>
    <source>
        <strain evidence="2 3">DSM 43634</strain>
    </source>
</reference>
<dbReference type="InterPro" id="IPR011856">
    <property type="entry name" value="tRNA_endonuc-like_dom_sf"/>
</dbReference>
<evidence type="ECO:0000259" key="1">
    <source>
        <dbReference type="Pfam" id="PF04471"/>
    </source>
</evidence>
<dbReference type="EMBL" id="RJKL01000001">
    <property type="protein sequence ID" value="ROP28145.1"/>
    <property type="molecule type" value="Genomic_DNA"/>
</dbReference>
<dbReference type="GO" id="GO:0015666">
    <property type="term" value="F:restriction endodeoxyribonuclease activity"/>
    <property type="evidence" value="ECO:0007669"/>
    <property type="project" value="TreeGrafter"/>
</dbReference>
<accession>A0A3N1GD30</accession>
<dbReference type="Gene3D" id="3.40.1350.10">
    <property type="match status" value="1"/>
</dbReference>
<keyword evidence="2" id="KW-0540">Nuclease</keyword>
<dbReference type="AlphaFoldDB" id="A0A3N1GD30"/>
<dbReference type="OrthoDB" id="7593424at2"/>
<dbReference type="GO" id="GO:0003677">
    <property type="term" value="F:DNA binding"/>
    <property type="evidence" value="ECO:0007669"/>
    <property type="project" value="InterPro"/>
</dbReference>